<organism evidence="1 2">
    <name type="scientific">Trichinella zimbabwensis</name>
    <dbReference type="NCBI Taxonomy" id="268475"/>
    <lineage>
        <taxon>Eukaryota</taxon>
        <taxon>Metazoa</taxon>
        <taxon>Ecdysozoa</taxon>
        <taxon>Nematoda</taxon>
        <taxon>Enoplea</taxon>
        <taxon>Dorylaimia</taxon>
        <taxon>Trichinellida</taxon>
        <taxon>Trichinellidae</taxon>
        <taxon>Trichinella</taxon>
    </lineage>
</organism>
<reference evidence="1 2" key="1">
    <citation type="submission" date="2015-01" db="EMBL/GenBank/DDBJ databases">
        <title>Evolution of Trichinella species and genotypes.</title>
        <authorList>
            <person name="Korhonen P.K."/>
            <person name="Edoardo P."/>
            <person name="Giuseppe L.R."/>
            <person name="Gasser R.B."/>
        </authorList>
    </citation>
    <scope>NUCLEOTIDE SEQUENCE [LARGE SCALE GENOMIC DNA]</scope>
    <source>
        <strain evidence="1">ISS1029</strain>
    </source>
</reference>
<accession>A0A0V1HJ42</accession>
<keyword evidence="2" id="KW-1185">Reference proteome</keyword>
<comment type="caution">
    <text evidence="1">The sequence shown here is derived from an EMBL/GenBank/DDBJ whole genome shotgun (WGS) entry which is preliminary data.</text>
</comment>
<evidence type="ECO:0000313" key="1">
    <source>
        <dbReference type="EMBL" id="KRZ10669.1"/>
    </source>
</evidence>
<evidence type="ECO:0000313" key="2">
    <source>
        <dbReference type="Proteomes" id="UP000055024"/>
    </source>
</evidence>
<name>A0A0V1HJ42_9BILA</name>
<dbReference type="Proteomes" id="UP000055024">
    <property type="component" value="Unassembled WGS sequence"/>
</dbReference>
<sequence>MSALSNGCAEFGNSEFPIEVALTEVKNDTKLCPSVEQESRARNAILVVLKIQFISVAMRAVFACRWRAAFVDIGGWRERFLDNNKVGGN</sequence>
<proteinExistence type="predicted"/>
<dbReference type="EMBL" id="JYDP01000057">
    <property type="protein sequence ID" value="KRZ10669.1"/>
    <property type="molecule type" value="Genomic_DNA"/>
</dbReference>
<dbReference type="AlphaFoldDB" id="A0A0V1HJ42"/>
<protein>
    <submittedName>
        <fullName evidence="1">Uncharacterized protein</fullName>
    </submittedName>
</protein>
<gene>
    <name evidence="1" type="ORF">T11_11247</name>
</gene>